<sequence>MKKISILKNTVEEKLDGVIIERSLTESEIKESLESWKSLSEDEINHKINQCITDCKNVSVYKDSIKKLGLLYFSLDKDYKIVYIGSSSDITNDRLKQNDRIRTKLSKITKITANDIGWEYRKRIKYAVTFILPNYKNYELHLINMINPEFNSHGTKNYCSKWDHKNSLFSYSQYISTDILDSFHNKGIFNHKCSLKYKILPIEIFMKKELIKTEEDNHE</sequence>
<evidence type="ECO:0008006" key="3">
    <source>
        <dbReference type="Google" id="ProtNLM"/>
    </source>
</evidence>
<accession>A0ABS7KWN4</accession>
<dbReference type="EMBL" id="JAIKTU010000004">
    <property type="protein sequence ID" value="MBY0755134.1"/>
    <property type="molecule type" value="Genomic_DNA"/>
</dbReference>
<proteinExistence type="predicted"/>
<protein>
    <recommendedName>
        <fullName evidence="3">GIY-YIG domain-containing protein</fullName>
    </recommendedName>
</protein>
<gene>
    <name evidence="1" type="ORF">K5V21_06665</name>
</gene>
<evidence type="ECO:0000313" key="1">
    <source>
        <dbReference type="EMBL" id="MBY0755134.1"/>
    </source>
</evidence>
<name>A0ABS7KWN4_CLOSR</name>
<organism evidence="1 2">
    <name type="scientific">Clostridium sardiniense</name>
    <name type="common">Clostridium absonum</name>
    <dbReference type="NCBI Taxonomy" id="29369"/>
    <lineage>
        <taxon>Bacteria</taxon>
        <taxon>Bacillati</taxon>
        <taxon>Bacillota</taxon>
        <taxon>Clostridia</taxon>
        <taxon>Eubacteriales</taxon>
        <taxon>Clostridiaceae</taxon>
        <taxon>Clostridium</taxon>
    </lineage>
</organism>
<dbReference type="Proteomes" id="UP001299068">
    <property type="component" value="Unassembled WGS sequence"/>
</dbReference>
<evidence type="ECO:0000313" key="2">
    <source>
        <dbReference type="Proteomes" id="UP001299068"/>
    </source>
</evidence>
<dbReference type="RefSeq" id="WP_221860154.1">
    <property type="nucleotide sequence ID" value="NZ_JAIKTU010000004.1"/>
</dbReference>
<reference evidence="1 2" key="1">
    <citation type="journal article" date="2021" name="Cell Host Microbe">
        <title>in vivo commensal control of Clostridioides difficile virulence.</title>
        <authorList>
            <person name="Girinathan B.P."/>
            <person name="Dibenedetto N."/>
            <person name="Worley J.N."/>
            <person name="Peltier J."/>
            <person name="Arrieta-Ortiz M.L."/>
            <person name="Rupa Christinal Immanuel S."/>
            <person name="Lavin R."/>
            <person name="Delaney M.L."/>
            <person name="Cummins C."/>
            <person name="Hoffmann M."/>
            <person name="Luo Y."/>
            <person name="Gonzalez-Escalona N."/>
            <person name="Allard M."/>
            <person name="Onderdonk A.B."/>
            <person name="Gerber G.K."/>
            <person name="Sonenshein A.L."/>
            <person name="Baliga N."/>
            <person name="Dupuy B."/>
            <person name="Bry L."/>
        </authorList>
    </citation>
    <scope>NUCLEOTIDE SEQUENCE [LARGE SCALE GENOMIC DNA]</scope>
    <source>
        <strain evidence="1 2">DSM 599</strain>
    </source>
</reference>
<comment type="caution">
    <text evidence="1">The sequence shown here is derived from an EMBL/GenBank/DDBJ whole genome shotgun (WGS) entry which is preliminary data.</text>
</comment>
<keyword evidence="2" id="KW-1185">Reference proteome</keyword>